<evidence type="ECO:0000313" key="2">
    <source>
        <dbReference type="EMBL" id="EYU37255.1"/>
    </source>
</evidence>
<gene>
    <name evidence="2" type="ORF">MIMGU_mgv11b014004mg</name>
</gene>
<accession>A0A022RED7</accession>
<name>A0A022RED7_ERYGU</name>
<protein>
    <submittedName>
        <fullName evidence="2">Uncharacterized protein</fullName>
    </submittedName>
</protein>
<dbReference type="AlphaFoldDB" id="A0A022RED7"/>
<sequence>MLFGNANFHVEQDQLGLQMNPIHTTTSSTRSSFELEDSSSKNTLIGKLPEATTTRNLNYQLRSSISPSITILRNRKRKRRWCKLMEVGIYTNVFLEQENGKKEKRNDYI</sequence>
<organism evidence="2 3">
    <name type="scientific">Erythranthe guttata</name>
    <name type="common">Yellow monkey flower</name>
    <name type="synonym">Mimulus guttatus</name>
    <dbReference type="NCBI Taxonomy" id="4155"/>
    <lineage>
        <taxon>Eukaryota</taxon>
        <taxon>Viridiplantae</taxon>
        <taxon>Streptophyta</taxon>
        <taxon>Embryophyta</taxon>
        <taxon>Tracheophyta</taxon>
        <taxon>Spermatophyta</taxon>
        <taxon>Magnoliopsida</taxon>
        <taxon>eudicotyledons</taxon>
        <taxon>Gunneridae</taxon>
        <taxon>Pentapetalae</taxon>
        <taxon>asterids</taxon>
        <taxon>lamiids</taxon>
        <taxon>Lamiales</taxon>
        <taxon>Phrymaceae</taxon>
        <taxon>Erythranthe</taxon>
    </lineage>
</organism>
<feature type="region of interest" description="Disordered" evidence="1">
    <location>
        <begin position="19"/>
        <end position="40"/>
    </location>
</feature>
<proteinExistence type="predicted"/>
<dbReference type="Proteomes" id="UP000030748">
    <property type="component" value="Unassembled WGS sequence"/>
</dbReference>
<dbReference type="EMBL" id="KI630555">
    <property type="protein sequence ID" value="EYU37255.1"/>
    <property type="molecule type" value="Genomic_DNA"/>
</dbReference>
<evidence type="ECO:0000313" key="3">
    <source>
        <dbReference type="Proteomes" id="UP000030748"/>
    </source>
</evidence>
<keyword evidence="3" id="KW-1185">Reference proteome</keyword>
<evidence type="ECO:0000256" key="1">
    <source>
        <dbReference type="SAM" id="MobiDB-lite"/>
    </source>
</evidence>
<reference evidence="2 3" key="1">
    <citation type="journal article" date="2013" name="Proc. Natl. Acad. Sci. U.S.A.">
        <title>Fine-scale variation in meiotic recombination in Mimulus inferred from population shotgun sequencing.</title>
        <authorList>
            <person name="Hellsten U."/>
            <person name="Wright K.M."/>
            <person name="Jenkins J."/>
            <person name="Shu S."/>
            <person name="Yuan Y."/>
            <person name="Wessler S.R."/>
            <person name="Schmutz J."/>
            <person name="Willis J.H."/>
            <person name="Rokhsar D.S."/>
        </authorList>
    </citation>
    <scope>NUCLEOTIDE SEQUENCE [LARGE SCALE GENOMIC DNA]</scope>
    <source>
        <strain evidence="3">cv. DUN x IM62</strain>
    </source>
</reference>
<feature type="compositionally biased region" description="Polar residues" evidence="1">
    <location>
        <begin position="19"/>
        <end position="32"/>
    </location>
</feature>